<protein>
    <submittedName>
        <fullName evidence="4">Polysaccharide deacetylase family protein</fullName>
    </submittedName>
</protein>
<feature type="domain" description="NodB homology" evidence="3">
    <location>
        <begin position="128"/>
        <end position="312"/>
    </location>
</feature>
<gene>
    <name evidence="4" type="ORF">KS419_12125</name>
</gene>
<evidence type="ECO:0000313" key="5">
    <source>
        <dbReference type="Proteomes" id="UP000784880"/>
    </source>
</evidence>
<reference evidence="4 5" key="1">
    <citation type="submission" date="2021-06" db="EMBL/GenBank/DDBJ databases">
        <title>Bacillus sp. RD4P76, an endophyte from a halophyte.</title>
        <authorList>
            <person name="Sun J.-Q."/>
        </authorList>
    </citation>
    <scope>NUCLEOTIDE SEQUENCE [LARGE SCALE GENOMIC DNA]</scope>
    <source>
        <strain evidence="4 5">CGMCC 1.15917</strain>
    </source>
</reference>
<dbReference type="PROSITE" id="PS51677">
    <property type="entry name" value="NODB"/>
    <property type="match status" value="1"/>
</dbReference>
<dbReference type="EMBL" id="JAHQCS010000100">
    <property type="protein sequence ID" value="MBU9712490.1"/>
    <property type="molecule type" value="Genomic_DNA"/>
</dbReference>
<evidence type="ECO:0000256" key="1">
    <source>
        <dbReference type="SAM" id="MobiDB-lite"/>
    </source>
</evidence>
<dbReference type="RefSeq" id="WP_217066668.1">
    <property type="nucleotide sequence ID" value="NZ_JAHQCS010000100.1"/>
</dbReference>
<evidence type="ECO:0000256" key="2">
    <source>
        <dbReference type="SAM" id="Phobius"/>
    </source>
</evidence>
<evidence type="ECO:0000259" key="3">
    <source>
        <dbReference type="PROSITE" id="PS51677"/>
    </source>
</evidence>
<feature type="compositionally biased region" description="Basic and acidic residues" evidence="1">
    <location>
        <begin position="108"/>
        <end position="119"/>
    </location>
</feature>
<dbReference type="InterPro" id="IPR002509">
    <property type="entry name" value="NODB_dom"/>
</dbReference>
<dbReference type="Proteomes" id="UP000784880">
    <property type="component" value="Unassembled WGS sequence"/>
</dbReference>
<proteinExistence type="predicted"/>
<accession>A0ABS6JJ64</accession>
<dbReference type="InterPro" id="IPR050248">
    <property type="entry name" value="Polysacc_deacetylase_ArnD"/>
</dbReference>
<feature type="region of interest" description="Disordered" evidence="1">
    <location>
        <begin position="108"/>
        <end position="128"/>
    </location>
</feature>
<sequence>MKQKRNRKSSKKWISLIVVLLSVLTVYIQLFMDQKAMSMEDKPIHGADLFSITYEKEMKELKMNSQRIIDLVEDQAKREIVPDNSLKGETVVTEQKITEKEESILAKDDIETNKEEKKQLTPPSNNGTTVYLTFDDGPSLSTDSILQSLGDYGATATFFMLEPNMRKFPNQLKATIKEGHVPALHGVTHDKRKFYKSDQSPLLEMKQTQDTLVELTGITTNLIRTPYGSTPHLTSSQKKVLFDAGFLRWDWTVDSEDWKYTNGEYVRKVMKDIRKVHEANKPIIILLHDRQTTADYLQELLDNLHKEGYNLKGLDESLLPHHF</sequence>
<organism evidence="4 5">
    <name type="scientific">Evansella tamaricis</name>
    <dbReference type="NCBI Taxonomy" id="2069301"/>
    <lineage>
        <taxon>Bacteria</taxon>
        <taxon>Bacillati</taxon>
        <taxon>Bacillota</taxon>
        <taxon>Bacilli</taxon>
        <taxon>Bacillales</taxon>
        <taxon>Bacillaceae</taxon>
        <taxon>Evansella</taxon>
    </lineage>
</organism>
<dbReference type="PANTHER" id="PTHR10587">
    <property type="entry name" value="GLYCOSYL TRANSFERASE-RELATED"/>
    <property type="match status" value="1"/>
</dbReference>
<keyword evidence="2" id="KW-0472">Membrane</keyword>
<keyword evidence="2" id="KW-0812">Transmembrane</keyword>
<keyword evidence="5" id="KW-1185">Reference proteome</keyword>
<evidence type="ECO:0000313" key="4">
    <source>
        <dbReference type="EMBL" id="MBU9712490.1"/>
    </source>
</evidence>
<comment type="caution">
    <text evidence="4">The sequence shown here is derived from an EMBL/GenBank/DDBJ whole genome shotgun (WGS) entry which is preliminary data.</text>
</comment>
<name>A0ABS6JJ64_9BACI</name>
<feature type="transmembrane region" description="Helical" evidence="2">
    <location>
        <begin position="12"/>
        <end position="32"/>
    </location>
</feature>
<dbReference type="PANTHER" id="PTHR10587:SF125">
    <property type="entry name" value="POLYSACCHARIDE DEACETYLASE YHEN-RELATED"/>
    <property type="match status" value="1"/>
</dbReference>
<dbReference type="Pfam" id="PF01522">
    <property type="entry name" value="Polysacc_deac_1"/>
    <property type="match status" value="1"/>
</dbReference>
<keyword evidence="2" id="KW-1133">Transmembrane helix</keyword>